<sequence>MDNSLFVEPNLTIITPTREGFSSHWLDALIKVEGNIEFILVHPPNMKKIEIHDYRFQQINAPFRGEIIQRMTGLLNARAKYTLSINCDEYLHPEILEIVEQYFQRFPNSWVLRLATQSYAYGKKNELSISWTFSPPSIPELPIWDGQLETKNDSWNNCYLREMPIAPLKNKLNLTTFWKERKDHHGRHTENFDKKVWKTDLVKQSLLKINQNMILLKVFKYLPFWCMDRLLGLGVQANFFTKNNEIIGHILPSPEQLRSEDNPPEYRSKVRYYVLAELILLKTFPQYPYMWNLVISNTRKYGFLYLKEILNNIFKRKNNSGINS</sequence>
<dbReference type="eggNOG" id="COG0463">
    <property type="taxonomic scope" value="Bacteria"/>
</dbReference>
<accession>K9YNH2</accession>
<dbReference type="PATRIC" id="fig|292563.3.peg.2664"/>
<dbReference type="STRING" id="292563.Cyast_2548"/>
<protein>
    <submittedName>
        <fullName evidence="1">Uncharacterized protein</fullName>
    </submittedName>
</protein>
<evidence type="ECO:0000313" key="2">
    <source>
        <dbReference type="Proteomes" id="UP000010483"/>
    </source>
</evidence>
<reference evidence="2" key="1">
    <citation type="journal article" date="2013" name="Proc. Natl. Acad. Sci. U.S.A.">
        <title>Improving the coverage of the cyanobacterial phylum using diversity-driven genome sequencing.</title>
        <authorList>
            <person name="Shih P.M."/>
            <person name="Wu D."/>
            <person name="Latifi A."/>
            <person name="Axen S.D."/>
            <person name="Fewer D.P."/>
            <person name="Talla E."/>
            <person name="Calteau A."/>
            <person name="Cai F."/>
            <person name="Tandeau de Marsac N."/>
            <person name="Rippka R."/>
            <person name="Herdman M."/>
            <person name="Sivonen K."/>
            <person name="Coursin T."/>
            <person name="Laurent T."/>
            <person name="Goodwin L."/>
            <person name="Nolan M."/>
            <person name="Davenport K.W."/>
            <person name="Han C.S."/>
            <person name="Rubin E.M."/>
            <person name="Eisen J.A."/>
            <person name="Woyke T."/>
            <person name="Gugger M."/>
            <person name="Kerfeld C.A."/>
        </authorList>
    </citation>
    <scope>NUCLEOTIDE SEQUENCE [LARGE SCALE GENOMIC DNA]</scope>
    <source>
        <strain evidence="2">ATCC 29140 / PCC 7202</strain>
    </source>
</reference>
<dbReference type="SUPFAM" id="SSF53448">
    <property type="entry name" value="Nucleotide-diphospho-sugar transferases"/>
    <property type="match status" value="1"/>
</dbReference>
<proteinExistence type="predicted"/>
<dbReference type="KEGG" id="csn:Cyast_2548"/>
<dbReference type="HOGENOM" id="CLU_863078_0_0_3"/>
<keyword evidence="2" id="KW-1185">Reference proteome</keyword>
<organism evidence="1 2">
    <name type="scientific">Cyanobacterium stanieri (strain ATCC 29140 / PCC 7202)</name>
    <dbReference type="NCBI Taxonomy" id="292563"/>
    <lineage>
        <taxon>Bacteria</taxon>
        <taxon>Bacillati</taxon>
        <taxon>Cyanobacteriota</taxon>
        <taxon>Cyanophyceae</taxon>
        <taxon>Oscillatoriophycideae</taxon>
        <taxon>Chroococcales</taxon>
        <taxon>Geminocystaceae</taxon>
        <taxon>Cyanobacterium</taxon>
    </lineage>
</organism>
<dbReference type="AlphaFoldDB" id="K9YNH2"/>
<evidence type="ECO:0000313" key="1">
    <source>
        <dbReference type="EMBL" id="AFZ48491.1"/>
    </source>
</evidence>
<dbReference type="BioCyc" id="CSTA292563:G1353-2551-MONOMER"/>
<dbReference type="EMBL" id="CP003940">
    <property type="protein sequence ID" value="AFZ48491.1"/>
    <property type="molecule type" value="Genomic_DNA"/>
</dbReference>
<dbReference type="InterPro" id="IPR029044">
    <property type="entry name" value="Nucleotide-diphossugar_trans"/>
</dbReference>
<name>K9YNH2_CYASC</name>
<dbReference type="Proteomes" id="UP000010483">
    <property type="component" value="Chromosome"/>
</dbReference>
<gene>
    <name evidence="1" type="ordered locus">Cyast_2548</name>
</gene>